<sequence length="184" mass="21678">MRALYLDERRDKTMCQEEIRKIKIEEHISLLKEPGLKYMSHYTNNRKEEWSFAAFRNKTKTSSAVDDMSATDHHIFQYLNEETSGSRIYSGAIEKMLESWEKLPVVNFVPIVYPLLELDAAAIRNLSTDQKNLYEMCHLIYRENCSLYSYLAARNPVNYHTLDGLQRQTVYFVFTPEVNVHLQI</sequence>
<evidence type="ECO:0000313" key="1">
    <source>
        <dbReference type="EMBL" id="CAH1098836.1"/>
    </source>
</evidence>
<dbReference type="AlphaFoldDB" id="A0A9P0CCU2"/>
<reference evidence="1" key="1">
    <citation type="submission" date="2022-01" db="EMBL/GenBank/DDBJ databases">
        <authorList>
            <person name="King R."/>
        </authorList>
    </citation>
    <scope>NUCLEOTIDE SEQUENCE</scope>
</reference>
<organism evidence="1 2">
    <name type="scientific">Psylliodes chrysocephalus</name>
    <dbReference type="NCBI Taxonomy" id="3402493"/>
    <lineage>
        <taxon>Eukaryota</taxon>
        <taxon>Metazoa</taxon>
        <taxon>Ecdysozoa</taxon>
        <taxon>Arthropoda</taxon>
        <taxon>Hexapoda</taxon>
        <taxon>Insecta</taxon>
        <taxon>Pterygota</taxon>
        <taxon>Neoptera</taxon>
        <taxon>Endopterygota</taxon>
        <taxon>Coleoptera</taxon>
        <taxon>Polyphaga</taxon>
        <taxon>Cucujiformia</taxon>
        <taxon>Chrysomeloidea</taxon>
        <taxon>Chrysomelidae</taxon>
        <taxon>Galerucinae</taxon>
        <taxon>Alticini</taxon>
        <taxon>Psylliodes</taxon>
    </lineage>
</organism>
<name>A0A9P0CCU2_9CUCU</name>
<dbReference type="OrthoDB" id="6766867at2759"/>
<accession>A0A9P0CCU2</accession>
<keyword evidence="2" id="KW-1185">Reference proteome</keyword>
<dbReference type="EMBL" id="OV651813">
    <property type="protein sequence ID" value="CAH1098836.1"/>
    <property type="molecule type" value="Genomic_DNA"/>
</dbReference>
<proteinExistence type="predicted"/>
<dbReference type="Proteomes" id="UP001153636">
    <property type="component" value="Chromosome 1"/>
</dbReference>
<gene>
    <name evidence="1" type="ORF">PSYICH_LOCUS398</name>
</gene>
<protein>
    <submittedName>
        <fullName evidence="1">Uncharacterized protein</fullName>
    </submittedName>
</protein>
<evidence type="ECO:0000313" key="2">
    <source>
        <dbReference type="Proteomes" id="UP001153636"/>
    </source>
</evidence>